<gene>
    <name evidence="3" type="ORF">BaRGS_00037362</name>
</gene>
<feature type="compositionally biased region" description="Polar residues" evidence="1">
    <location>
        <begin position="163"/>
        <end position="180"/>
    </location>
</feature>
<evidence type="ECO:0000256" key="2">
    <source>
        <dbReference type="SAM" id="Phobius"/>
    </source>
</evidence>
<accession>A0ABD0J9B5</accession>
<keyword evidence="2" id="KW-1133">Transmembrane helix</keyword>
<proteinExistence type="predicted"/>
<feature type="region of interest" description="Disordered" evidence="1">
    <location>
        <begin position="152"/>
        <end position="180"/>
    </location>
</feature>
<sequence length="222" mass="24728">MDLATFLCVSLLWLITDVAVVIFTAFQGRFEATDVQRLFVLSFTRTYFDLWVVGLLRVCALAYWVVVVTQSARRSQGTPNYVSNVVKVTMLMTWMFAGIKVLAFAENEEVLADRLTAAILGWTWVACVVNYVGVHIIQGRPIKRRYIRLPSASGSDSGERQKLLSSSPKPTPDSEINQDSATGGEILVPYFVDRTINSLVMVKSQAVFRTALVRLVLVIVTS</sequence>
<comment type="caution">
    <text evidence="3">The sequence shown here is derived from an EMBL/GenBank/DDBJ whole genome shotgun (WGS) entry which is preliminary data.</text>
</comment>
<feature type="transmembrane region" description="Helical" evidence="2">
    <location>
        <begin position="115"/>
        <end position="137"/>
    </location>
</feature>
<feature type="transmembrane region" description="Helical" evidence="2">
    <location>
        <begin position="81"/>
        <end position="103"/>
    </location>
</feature>
<evidence type="ECO:0000256" key="1">
    <source>
        <dbReference type="SAM" id="MobiDB-lite"/>
    </source>
</evidence>
<organism evidence="3 4">
    <name type="scientific">Batillaria attramentaria</name>
    <dbReference type="NCBI Taxonomy" id="370345"/>
    <lineage>
        <taxon>Eukaryota</taxon>
        <taxon>Metazoa</taxon>
        <taxon>Spiralia</taxon>
        <taxon>Lophotrochozoa</taxon>
        <taxon>Mollusca</taxon>
        <taxon>Gastropoda</taxon>
        <taxon>Caenogastropoda</taxon>
        <taxon>Sorbeoconcha</taxon>
        <taxon>Cerithioidea</taxon>
        <taxon>Batillariidae</taxon>
        <taxon>Batillaria</taxon>
    </lineage>
</organism>
<dbReference type="Proteomes" id="UP001519460">
    <property type="component" value="Unassembled WGS sequence"/>
</dbReference>
<keyword evidence="2" id="KW-0472">Membrane</keyword>
<keyword evidence="4" id="KW-1185">Reference proteome</keyword>
<dbReference type="EMBL" id="JACVVK020000556">
    <property type="protein sequence ID" value="KAK7466540.1"/>
    <property type="molecule type" value="Genomic_DNA"/>
</dbReference>
<name>A0ABD0J9B5_9CAEN</name>
<dbReference type="AlphaFoldDB" id="A0ABD0J9B5"/>
<evidence type="ECO:0000313" key="4">
    <source>
        <dbReference type="Proteomes" id="UP001519460"/>
    </source>
</evidence>
<feature type="transmembrane region" description="Helical" evidence="2">
    <location>
        <begin position="48"/>
        <end position="69"/>
    </location>
</feature>
<reference evidence="3 4" key="1">
    <citation type="journal article" date="2023" name="Sci. Data">
        <title>Genome assembly of the Korean intertidal mud-creeper Batillaria attramentaria.</title>
        <authorList>
            <person name="Patra A.K."/>
            <person name="Ho P.T."/>
            <person name="Jun S."/>
            <person name="Lee S.J."/>
            <person name="Kim Y."/>
            <person name="Won Y.J."/>
        </authorList>
    </citation>
    <scope>NUCLEOTIDE SEQUENCE [LARGE SCALE GENOMIC DNA]</scope>
    <source>
        <strain evidence="3">Wonlab-2016</strain>
    </source>
</reference>
<keyword evidence="2" id="KW-0812">Transmembrane</keyword>
<evidence type="ECO:0000313" key="3">
    <source>
        <dbReference type="EMBL" id="KAK7466540.1"/>
    </source>
</evidence>
<protein>
    <submittedName>
        <fullName evidence="3">Uncharacterized protein</fullName>
    </submittedName>
</protein>